<sequence>KNIKEIDGVATKIAIERTLSEIEKIINYVLKAKICTGQMTEGFENVVQLRGIHLVRNQKNPNNIHEPFAILENKSQPDEAYRRIDCLLNRNSMSTLPTKVAHALEQLRVWAQLEEVEDSFAKMFLVSELLWLIWAFGTSTLYKKKQKLVPIIISNLKNRSPFTDEALNKELFS</sequence>
<dbReference type="Proteomes" id="UP000247702">
    <property type="component" value="Unassembled WGS sequence"/>
</dbReference>
<protein>
    <submittedName>
        <fullName evidence="1">Uncharacterized protein</fullName>
    </submittedName>
</protein>
<proteinExistence type="predicted"/>
<feature type="non-terminal residue" evidence="1">
    <location>
        <position position="1"/>
    </location>
</feature>
<evidence type="ECO:0000313" key="2">
    <source>
        <dbReference type="Proteomes" id="UP000247702"/>
    </source>
</evidence>
<evidence type="ECO:0000313" key="1">
    <source>
        <dbReference type="EMBL" id="GBB96112.1"/>
    </source>
</evidence>
<reference evidence="1 2" key="1">
    <citation type="submission" date="2017-11" db="EMBL/GenBank/DDBJ databases">
        <title>The genome of Rhizophagus clarus HR1 reveals common genetic basis of auxotrophy among arbuscular mycorrhizal fungi.</title>
        <authorList>
            <person name="Kobayashi Y."/>
        </authorList>
    </citation>
    <scope>NUCLEOTIDE SEQUENCE [LARGE SCALE GENOMIC DNA]</scope>
    <source>
        <strain evidence="1 2">HR1</strain>
    </source>
</reference>
<name>A0A2Z6R5J7_9GLOM</name>
<organism evidence="1 2">
    <name type="scientific">Rhizophagus clarus</name>
    <dbReference type="NCBI Taxonomy" id="94130"/>
    <lineage>
        <taxon>Eukaryota</taxon>
        <taxon>Fungi</taxon>
        <taxon>Fungi incertae sedis</taxon>
        <taxon>Mucoromycota</taxon>
        <taxon>Glomeromycotina</taxon>
        <taxon>Glomeromycetes</taxon>
        <taxon>Glomerales</taxon>
        <taxon>Glomeraceae</taxon>
        <taxon>Rhizophagus</taxon>
    </lineage>
</organism>
<comment type="caution">
    <text evidence="1">The sequence shown here is derived from an EMBL/GenBank/DDBJ whole genome shotgun (WGS) entry which is preliminary data.</text>
</comment>
<keyword evidence="2" id="KW-1185">Reference proteome</keyword>
<dbReference type="EMBL" id="BEXD01001877">
    <property type="protein sequence ID" value="GBB96112.1"/>
    <property type="molecule type" value="Genomic_DNA"/>
</dbReference>
<gene>
    <name evidence="1" type="ORF">RclHR1_26880002</name>
</gene>
<accession>A0A2Z6R5J7</accession>
<dbReference type="AlphaFoldDB" id="A0A2Z6R5J7"/>